<evidence type="ECO:0000256" key="1">
    <source>
        <dbReference type="SAM" id="MobiDB-lite"/>
    </source>
</evidence>
<evidence type="ECO:0008006" key="5">
    <source>
        <dbReference type="Google" id="ProtNLM"/>
    </source>
</evidence>
<dbReference type="AlphaFoldDB" id="A0A6I6FMK4"/>
<feature type="transmembrane region" description="Helical" evidence="2">
    <location>
        <begin position="50"/>
        <end position="71"/>
    </location>
</feature>
<sequence>MSGTRRTTSDRRATGGRWAGRAPRRGATAHLLAVGRRASAGRGGRRDPRLTVQALCLVLTGMAAALLVWGVQAVHTVYEGRQARVAARVPVAAEPGARPAAWWAQSDDTWGEKVFSVVYVEPADPSAPLPPGLPRLPEPGESFVSPALLDAMPAAATRYGRLAGTIGREGLADAGELFVYVRPPAGVSVKGYATTLGISGFGTERPGDPAYFASQSFDRPEGDFLWLLVPQLGLPVGVLLVVASRLGARQRDRRLAVLFAIGAGRSVRARVAAGEALRPLAAGVVLAGVPLAALTLTGVRLPLTGYEVPAADLAPLRWQFPLTSVGVWAALCLMFAALHLRVRPAGSGRPQAARRPPSAWPGVLCGTGALAVVAGAAVGQAMGLRLFVLGTTLTLVGLPPLLGRAAARAAERLTGRGTANPARLIGGRWAAAHPAVVARAGAALVVMLGLVAQALVLVTDLTAGARNATVLGERLGGGLLEVYSAPPSQEAYARFLTALGPETRVLRVLPGSGTPEGAGPVLRGDCRDLAALGAMRSCPRDRALPVREVYRERTPRTEALRWMSFGSVHVQASASRAALLEAQGPFVVLTGGPEGRERAERAALATLPLPHVDVPGAGSVVGAQARARQAGWVVLVAAAGFLLLALTGAAGLLHAFLDRADELRPLAGYTSGTRFHLRVAYWGMGVPMACVLAPAALAAALLAGVNLGFLSPSGSSPLALLAGGLTVAVTVCAAATVAGGWLAARFTHRWVPRGD</sequence>
<dbReference type="KEGG" id="sfic:EIZ62_21865"/>
<gene>
    <name evidence="3" type="ORF">EIZ62_21865</name>
</gene>
<feature type="transmembrane region" description="Helical" evidence="2">
    <location>
        <begin position="280"/>
        <end position="298"/>
    </location>
</feature>
<feature type="transmembrane region" description="Helical" evidence="2">
    <location>
        <begin position="224"/>
        <end position="244"/>
    </location>
</feature>
<dbReference type="EMBL" id="CP034279">
    <property type="protein sequence ID" value="QGV80585.1"/>
    <property type="molecule type" value="Genomic_DNA"/>
</dbReference>
<accession>A0A6I6FMK4</accession>
<feature type="transmembrane region" description="Helical" evidence="2">
    <location>
        <begin position="318"/>
        <end position="338"/>
    </location>
</feature>
<reference evidence="3 4" key="1">
    <citation type="submission" date="2018-12" db="EMBL/GenBank/DDBJ databases">
        <title>Complete genome sequence of Streptomyces ficellus NRRL8067, the producer of ficellomycin, feldamycin and nojirimycin.</title>
        <authorList>
            <person name="Zhang H."/>
            <person name="Yue R."/>
            <person name="Liu Y."/>
            <person name="Li M."/>
            <person name="Mu H."/>
            <person name="Zhang J."/>
        </authorList>
    </citation>
    <scope>NUCLEOTIDE SEQUENCE [LARGE SCALE GENOMIC DNA]</scope>
    <source>
        <strain evidence="3 4">NRRL 8067</strain>
    </source>
</reference>
<keyword evidence="2" id="KW-0472">Membrane</keyword>
<evidence type="ECO:0000313" key="4">
    <source>
        <dbReference type="Proteomes" id="UP000422572"/>
    </source>
</evidence>
<keyword evidence="4" id="KW-1185">Reference proteome</keyword>
<name>A0A6I6FMK4_9ACTN</name>
<dbReference type="OrthoDB" id="3258069at2"/>
<feature type="region of interest" description="Disordered" evidence="1">
    <location>
        <begin position="1"/>
        <end position="21"/>
    </location>
</feature>
<feature type="transmembrane region" description="Helical" evidence="2">
    <location>
        <begin position="632"/>
        <end position="658"/>
    </location>
</feature>
<feature type="transmembrane region" description="Helical" evidence="2">
    <location>
        <begin position="717"/>
        <end position="744"/>
    </location>
</feature>
<dbReference type="RefSeq" id="WP_156694316.1">
    <property type="nucleotide sequence ID" value="NZ_CP034279.1"/>
</dbReference>
<keyword evidence="2" id="KW-0812">Transmembrane</keyword>
<feature type="transmembrane region" description="Helical" evidence="2">
    <location>
        <begin position="436"/>
        <end position="458"/>
    </location>
</feature>
<feature type="transmembrane region" description="Helical" evidence="2">
    <location>
        <begin position="359"/>
        <end position="378"/>
    </location>
</feature>
<feature type="transmembrane region" description="Helical" evidence="2">
    <location>
        <begin position="679"/>
        <end position="705"/>
    </location>
</feature>
<evidence type="ECO:0000256" key="2">
    <source>
        <dbReference type="SAM" id="Phobius"/>
    </source>
</evidence>
<keyword evidence="2" id="KW-1133">Transmembrane helix</keyword>
<organism evidence="3 4">
    <name type="scientific">Streptomyces ficellus</name>
    <dbReference type="NCBI Taxonomy" id="1977088"/>
    <lineage>
        <taxon>Bacteria</taxon>
        <taxon>Bacillati</taxon>
        <taxon>Actinomycetota</taxon>
        <taxon>Actinomycetes</taxon>
        <taxon>Kitasatosporales</taxon>
        <taxon>Streptomycetaceae</taxon>
        <taxon>Streptomyces</taxon>
    </lineage>
</organism>
<dbReference type="Proteomes" id="UP000422572">
    <property type="component" value="Chromosome"/>
</dbReference>
<evidence type="ECO:0000313" key="3">
    <source>
        <dbReference type="EMBL" id="QGV80585.1"/>
    </source>
</evidence>
<proteinExistence type="predicted"/>
<protein>
    <recommendedName>
        <fullName evidence="5">ABC transporter permease</fullName>
    </recommendedName>
</protein>